<dbReference type="InterPro" id="IPR035980">
    <property type="entry name" value="Ribosomal_bS6_sf"/>
</dbReference>
<gene>
    <name evidence="18" type="primary">dnaE1</name>
    <name evidence="18" type="ORF">TNCT_526261</name>
</gene>
<proteinExistence type="inferred from homology"/>
<evidence type="ECO:0000256" key="4">
    <source>
        <dbReference type="ARBA" id="ARBA00012417"/>
    </source>
</evidence>
<dbReference type="GO" id="GO:0006260">
    <property type="term" value="P:DNA replication"/>
    <property type="evidence" value="ECO:0007669"/>
    <property type="project" value="UniProtKB-KW"/>
</dbReference>
<dbReference type="InterPro" id="IPR029460">
    <property type="entry name" value="DNAPol_HHH"/>
</dbReference>
<keyword evidence="11" id="KW-0689">Ribosomal protein</keyword>
<dbReference type="InterPro" id="IPR040982">
    <property type="entry name" value="DNA_pol3_finger"/>
</dbReference>
<dbReference type="InterPro" id="IPR036870">
    <property type="entry name" value="Ribosomal_bS18_sf"/>
</dbReference>
<dbReference type="GO" id="GO:1990904">
    <property type="term" value="C:ribonucleoprotein complex"/>
    <property type="evidence" value="ECO:0007669"/>
    <property type="project" value="UniProtKB-KW"/>
</dbReference>
<dbReference type="Pfam" id="PF17657">
    <property type="entry name" value="DNA_pol3_finger"/>
    <property type="match status" value="1"/>
</dbReference>
<keyword evidence="19" id="KW-1185">Reference proteome</keyword>
<evidence type="ECO:0000256" key="6">
    <source>
        <dbReference type="ARBA" id="ARBA00022695"/>
    </source>
</evidence>
<evidence type="ECO:0000313" key="18">
    <source>
        <dbReference type="EMBL" id="GFR20212.1"/>
    </source>
</evidence>
<dbReference type="Pfam" id="PF07733">
    <property type="entry name" value="DNA_pol3_alpha"/>
    <property type="match status" value="1"/>
</dbReference>
<keyword evidence="6" id="KW-0548">Nucleotidyltransferase</keyword>
<dbReference type="SUPFAM" id="SSF55658">
    <property type="entry name" value="L9 N-domain-like"/>
    <property type="match status" value="1"/>
</dbReference>
<dbReference type="GO" id="GO:0003887">
    <property type="term" value="F:DNA-directed DNA polymerase activity"/>
    <property type="evidence" value="ECO:0007669"/>
    <property type="project" value="UniProtKB-KW"/>
</dbReference>
<comment type="similarity">
    <text evidence="1">Belongs to the bacterial ribosomal protein bS18 family.</text>
</comment>
<dbReference type="InterPro" id="IPR036791">
    <property type="entry name" value="Ribosomal_bL9_C_sf"/>
</dbReference>
<evidence type="ECO:0000256" key="12">
    <source>
        <dbReference type="ARBA" id="ARBA00023274"/>
    </source>
</evidence>
<keyword evidence="12" id="KW-0687">Ribonucleoprotein</keyword>
<dbReference type="SUPFAM" id="SSF54995">
    <property type="entry name" value="Ribosomal protein S6"/>
    <property type="match status" value="1"/>
</dbReference>
<dbReference type="GO" id="GO:0008408">
    <property type="term" value="F:3'-5' exonuclease activity"/>
    <property type="evidence" value="ECO:0007669"/>
    <property type="project" value="InterPro"/>
</dbReference>
<dbReference type="Gene3D" id="3.30.70.60">
    <property type="match status" value="1"/>
</dbReference>
<dbReference type="InterPro" id="IPR009027">
    <property type="entry name" value="Ribosomal_bL9/RNase_H1_N"/>
</dbReference>
<dbReference type="PROSITE" id="PS00651">
    <property type="entry name" value="RIBOSOMAL_L9"/>
    <property type="match status" value="1"/>
</dbReference>
<evidence type="ECO:0000256" key="16">
    <source>
        <dbReference type="SAM" id="MobiDB-lite"/>
    </source>
</evidence>
<dbReference type="NCBIfam" id="TIGR00594">
    <property type="entry name" value="polc"/>
    <property type="match status" value="1"/>
</dbReference>
<keyword evidence="9" id="KW-0694">RNA-binding</keyword>
<dbReference type="InterPro" id="IPR011708">
    <property type="entry name" value="DNA_pol3_alpha_NTPase_dom"/>
</dbReference>
<dbReference type="InterPro" id="IPR020594">
    <property type="entry name" value="Ribosomal_bL9_bac/chp"/>
</dbReference>
<dbReference type="SUPFAM" id="SSF46911">
    <property type="entry name" value="Ribosomal protein S18"/>
    <property type="match status" value="1"/>
</dbReference>
<evidence type="ECO:0000256" key="11">
    <source>
        <dbReference type="ARBA" id="ARBA00022980"/>
    </source>
</evidence>
<evidence type="ECO:0000256" key="10">
    <source>
        <dbReference type="ARBA" id="ARBA00022932"/>
    </source>
</evidence>
<dbReference type="Gene3D" id="1.10.10.1600">
    <property type="entry name" value="Bacterial DNA polymerase III alpha subunit, thumb domain"/>
    <property type="match status" value="1"/>
</dbReference>
<dbReference type="InterPro" id="IPR004805">
    <property type="entry name" value="DnaE2/DnaE/PolC"/>
</dbReference>
<evidence type="ECO:0000256" key="14">
    <source>
        <dbReference type="ARBA" id="ARBA00035365"/>
    </source>
</evidence>
<evidence type="ECO:0000256" key="15">
    <source>
        <dbReference type="ARBA" id="ARBA00049244"/>
    </source>
</evidence>
<evidence type="ECO:0000256" key="8">
    <source>
        <dbReference type="ARBA" id="ARBA00022730"/>
    </source>
</evidence>
<keyword evidence="8" id="KW-0699">rRNA-binding</keyword>
<evidence type="ECO:0000256" key="13">
    <source>
        <dbReference type="ARBA" id="ARBA00035170"/>
    </source>
</evidence>
<dbReference type="Pfam" id="PF02811">
    <property type="entry name" value="PHP"/>
    <property type="match status" value="1"/>
</dbReference>
<dbReference type="InterPro" id="IPR016195">
    <property type="entry name" value="Pol/histidinol_Pase-like"/>
</dbReference>
<dbReference type="Gene3D" id="3.20.20.140">
    <property type="entry name" value="Metal-dependent hydrolases"/>
    <property type="match status" value="1"/>
</dbReference>
<dbReference type="PANTHER" id="PTHR32294:SF0">
    <property type="entry name" value="DNA POLYMERASE III SUBUNIT ALPHA"/>
    <property type="match status" value="1"/>
</dbReference>
<dbReference type="InterPro" id="IPR020069">
    <property type="entry name" value="Ribosomal_bL9_C"/>
</dbReference>
<protein>
    <recommendedName>
        <fullName evidence="13">Small ribosomal subunit protein bS6m</fullName>
        <ecNumber evidence="4">2.7.7.7</ecNumber>
    </recommendedName>
    <alternativeName>
        <fullName evidence="14">28S ribosomal protein S6, mitochondrial</fullName>
    </alternativeName>
</protein>
<dbReference type="Pfam" id="PF01084">
    <property type="entry name" value="Ribosomal_S18"/>
    <property type="match status" value="1"/>
</dbReference>
<keyword evidence="7" id="KW-0235">DNA replication</keyword>
<evidence type="ECO:0000256" key="9">
    <source>
        <dbReference type="ARBA" id="ARBA00022884"/>
    </source>
</evidence>
<dbReference type="InterPro" id="IPR020070">
    <property type="entry name" value="Ribosomal_bL9_N"/>
</dbReference>
<comment type="similarity">
    <text evidence="3">Belongs to the bacterial ribosomal protein bL9 family.</text>
</comment>
<dbReference type="EMBL" id="BMAO01018044">
    <property type="protein sequence ID" value="GFR20212.1"/>
    <property type="molecule type" value="Genomic_DNA"/>
</dbReference>
<dbReference type="HAMAP" id="MF_00360">
    <property type="entry name" value="Ribosomal_bS6"/>
    <property type="match status" value="1"/>
</dbReference>
<name>A0A8X6LTM0_TRICU</name>
<dbReference type="Pfam" id="PF01281">
    <property type="entry name" value="Ribosomal_L9_N"/>
    <property type="match status" value="1"/>
</dbReference>
<dbReference type="Pfam" id="PF03948">
    <property type="entry name" value="Ribosomal_L9_C"/>
    <property type="match status" value="1"/>
</dbReference>
<dbReference type="GO" id="GO:0019843">
    <property type="term" value="F:rRNA binding"/>
    <property type="evidence" value="ECO:0007669"/>
    <property type="project" value="UniProtKB-KW"/>
</dbReference>
<dbReference type="NCBIfam" id="TIGR00166">
    <property type="entry name" value="S6"/>
    <property type="match status" value="1"/>
</dbReference>
<dbReference type="OrthoDB" id="6417010at2759"/>
<dbReference type="Gene3D" id="3.10.430.100">
    <property type="entry name" value="Ribosomal protein L9, C-terminal domain"/>
    <property type="match status" value="1"/>
</dbReference>
<dbReference type="InterPro" id="IPR036935">
    <property type="entry name" value="Ribosomal_bL9_N_sf"/>
</dbReference>
<dbReference type="SUPFAM" id="SSF55653">
    <property type="entry name" value="Ribosomal protein L9 C-domain"/>
    <property type="match status" value="1"/>
</dbReference>
<dbReference type="GO" id="GO:0006412">
    <property type="term" value="P:translation"/>
    <property type="evidence" value="ECO:0007669"/>
    <property type="project" value="InterPro"/>
</dbReference>
<evidence type="ECO:0000256" key="1">
    <source>
        <dbReference type="ARBA" id="ARBA00005589"/>
    </source>
</evidence>
<feature type="region of interest" description="Disordered" evidence="16">
    <location>
        <begin position="1471"/>
        <end position="1495"/>
    </location>
</feature>
<dbReference type="GO" id="GO:0005840">
    <property type="term" value="C:ribosome"/>
    <property type="evidence" value="ECO:0007669"/>
    <property type="project" value="UniProtKB-KW"/>
</dbReference>
<feature type="domain" description="Ribosomal protein L9" evidence="17">
    <location>
        <begin position="1324"/>
        <end position="1351"/>
    </location>
</feature>
<dbReference type="Pfam" id="PF14579">
    <property type="entry name" value="HHH_6"/>
    <property type="match status" value="1"/>
</dbReference>
<organism evidence="18 19">
    <name type="scientific">Trichonephila clavata</name>
    <name type="common">Joro spider</name>
    <name type="synonym">Nephila clavata</name>
    <dbReference type="NCBI Taxonomy" id="2740835"/>
    <lineage>
        <taxon>Eukaryota</taxon>
        <taxon>Metazoa</taxon>
        <taxon>Ecdysozoa</taxon>
        <taxon>Arthropoda</taxon>
        <taxon>Chelicerata</taxon>
        <taxon>Arachnida</taxon>
        <taxon>Araneae</taxon>
        <taxon>Araneomorphae</taxon>
        <taxon>Entelegynae</taxon>
        <taxon>Araneoidea</taxon>
        <taxon>Nephilidae</taxon>
        <taxon>Trichonephila</taxon>
    </lineage>
</organism>
<accession>A0A8X6LTM0</accession>
<dbReference type="HAMAP" id="MF_00503">
    <property type="entry name" value="Ribosomal_bL9"/>
    <property type="match status" value="1"/>
</dbReference>
<dbReference type="InterPro" id="IPR018275">
    <property type="entry name" value="Ribosomal_bS18_CS"/>
</dbReference>
<evidence type="ECO:0000256" key="5">
    <source>
        <dbReference type="ARBA" id="ARBA00022679"/>
    </source>
</evidence>
<keyword evidence="10" id="KW-0239">DNA-directed DNA polymerase</keyword>
<evidence type="ECO:0000256" key="2">
    <source>
        <dbReference type="ARBA" id="ARBA00009512"/>
    </source>
</evidence>
<sequence length="1495" mass="169553">MPAVAITDSGNLFGSLEFSEYAASRGIQLIIGCNIIVKHSEQNLPILLLAKNEQGYTNLVTLVSESFKKRKNNSDIPYVDFDELLNLSTGLIALTGGCLAQLLLGQDKETVEKLLSAFNGHLYVELQRHGLNKELELEEALIDFAYQRNIPLVATNDVFFPNRSDYEAYDILTCISEGSYALENNRKKLTTEHYFKSVAEMEELFSDVPEAIHNTLVIAKRCSYMPRSRQPILPKFPCRENKTENEELREQAVAGLKFRIANETDIDLKQYYDRLNYELSVITSMNYAGYFLIVSDFIRWSKANGIPVGPGRGSGAGSIVAWGLQITDLDPIKFGLIFERFLNPDRVSMPDFDIDFCQEKRDLVIDYVQKKYGYVAQIITFGKLQARAVLRDVGRVLQMPYSQVDKISKMVPFNPVNPVTLSQAIEFDQNLQKERDSDEVIAKLLDISLKLEGIYRHVSTHAAGIVICDQKLENFVPVYYDPNSALPITQYSMKYVEKAGLIKFDFLGLGTLTLIDHVCRLINRDEKKIDISSVPLNDQKTYEMLSSGDSIGVFQLESSGMREALIKLKPDCIEDIIALISLYRPGPMDNIPTYVARKHGLEKPDYIHPLLEGVLKETFGVIIYQEQVMEIARILSGYSLAEADLLRRAMGKKIKEEMDKQRELFIQGATKNGVDYDRASYIFDLVAKFAGYGFNKSHAAAYAVISYQTAYLKANYPLEFFTALVNLNIDDRDKLNLFYHAAKFSGVTVLPPDINKSQAEFSIEGECIRYGIAALRNVGFSIAEGIVNTRSSAYKDIWEFIQNSGHIINKRALESLIKSGAFDSVHKNRKQLYESMDTLIYFANKNKQDRESSQAALFGSLDVLKPKFENVEDFDEEEKLEHELFSLGFYLTNHPLEKFRILLEKLNIGFIGENRTAKTAGVILNARMRTSERGRFVILTLSDPHNVSEIAFYNNEIIEEKRDLFSPGTFVIIDLEASENTTRLAGKDISEFTKRITSTIKELVLTTECTDSQKAAMELNTILKDEGRTKIMLKLLLEKHKVSILLPAQQGLLQQEVEEMVQELAVSLKNIKADIIFQKIKSLMERQNSTLTKQELETRAENIKKGLVAYSDFLEDLTKILWVELEEDLSNLKEVKSKIDKELKDDLKDLGITQDFIKFLGGSTKSAFIHNAVNALKRNISEHLIKIFQDILKDFRINGPTQSSKALEMLLENIEASGLIKYEHWGLLDFAYPINKMKSGHYCIMCISSTASILDEFVRRMKLNENIIRHLSVQVDKFFEVCPLAASKDEDIDYKNTDLLSKFTSDYGRILPRRLTGENIRTLGKLGEVVKVKPGYARNFLFPQRKAVKATKENLTKLEEQRLLLEEENIKRLNVAKELASSLHDKFVVLIKQASEDGKIFGSVTTREIAKILLQEGHVIDHRSLSFGGISIKNLGEYQVNVELHSEVVVPITIYVVKSETDANELRQVKLQNQKSEQQEAEQDANKEAIDGDDS</sequence>
<dbReference type="InterPro" id="IPR014717">
    <property type="entry name" value="Transl_elong_EF1B/ribsomal_bS6"/>
</dbReference>
<evidence type="ECO:0000256" key="3">
    <source>
        <dbReference type="ARBA" id="ARBA00010605"/>
    </source>
</evidence>
<dbReference type="GO" id="GO:0003735">
    <property type="term" value="F:structural constituent of ribosome"/>
    <property type="evidence" value="ECO:0007669"/>
    <property type="project" value="InterPro"/>
</dbReference>
<dbReference type="NCBIfam" id="TIGR00158">
    <property type="entry name" value="L9"/>
    <property type="match status" value="1"/>
</dbReference>
<dbReference type="InterPro" id="IPR000529">
    <property type="entry name" value="Ribosomal_bS6"/>
</dbReference>
<evidence type="ECO:0000313" key="19">
    <source>
        <dbReference type="Proteomes" id="UP000887116"/>
    </source>
</evidence>
<comment type="caution">
    <text evidence="18">The sequence shown here is derived from an EMBL/GenBank/DDBJ whole genome shotgun (WGS) entry which is preliminary data.</text>
</comment>
<dbReference type="NCBIfam" id="NF004226">
    <property type="entry name" value="PRK05673.1"/>
    <property type="match status" value="1"/>
</dbReference>
<evidence type="ECO:0000259" key="17">
    <source>
        <dbReference type="PROSITE" id="PS00651"/>
    </source>
</evidence>
<dbReference type="PANTHER" id="PTHR32294">
    <property type="entry name" value="DNA POLYMERASE III SUBUNIT ALPHA"/>
    <property type="match status" value="1"/>
</dbReference>
<dbReference type="SUPFAM" id="SSF89550">
    <property type="entry name" value="PHP domain-like"/>
    <property type="match status" value="1"/>
</dbReference>
<comment type="similarity">
    <text evidence="2">Belongs to the bacterial ribosomal protein bS6 family.</text>
</comment>
<dbReference type="InterPro" id="IPR004013">
    <property type="entry name" value="PHP_dom"/>
</dbReference>
<dbReference type="CDD" id="cd04485">
    <property type="entry name" value="DnaE_OBF"/>
    <property type="match status" value="1"/>
</dbReference>
<reference evidence="18" key="1">
    <citation type="submission" date="2020-07" db="EMBL/GenBank/DDBJ databases">
        <title>Multicomponent nature underlies the extraordinary mechanical properties of spider dragline silk.</title>
        <authorList>
            <person name="Kono N."/>
            <person name="Nakamura H."/>
            <person name="Mori M."/>
            <person name="Yoshida Y."/>
            <person name="Ohtoshi R."/>
            <person name="Malay A.D."/>
            <person name="Moran D.A.P."/>
            <person name="Tomita M."/>
            <person name="Numata K."/>
            <person name="Arakawa K."/>
        </authorList>
    </citation>
    <scope>NUCLEOTIDE SEQUENCE</scope>
</reference>
<comment type="catalytic activity">
    <reaction evidence="15">
        <text>DNA(n) + a 2'-deoxyribonucleoside 5'-triphosphate = DNA(n+1) + diphosphate</text>
        <dbReference type="Rhea" id="RHEA:22508"/>
        <dbReference type="Rhea" id="RHEA-COMP:17339"/>
        <dbReference type="Rhea" id="RHEA-COMP:17340"/>
        <dbReference type="ChEBI" id="CHEBI:33019"/>
        <dbReference type="ChEBI" id="CHEBI:61560"/>
        <dbReference type="ChEBI" id="CHEBI:173112"/>
        <dbReference type="EC" id="2.7.7.7"/>
    </reaction>
</comment>
<dbReference type="Proteomes" id="UP000887116">
    <property type="component" value="Unassembled WGS sequence"/>
</dbReference>
<dbReference type="Pfam" id="PF01250">
    <property type="entry name" value="Ribosomal_S6"/>
    <property type="match status" value="1"/>
</dbReference>
<evidence type="ECO:0000256" key="7">
    <source>
        <dbReference type="ARBA" id="ARBA00022705"/>
    </source>
</evidence>
<dbReference type="CDD" id="cd00473">
    <property type="entry name" value="bS6"/>
    <property type="match status" value="1"/>
</dbReference>
<feature type="compositionally biased region" description="Basic and acidic residues" evidence="16">
    <location>
        <begin position="1484"/>
        <end position="1495"/>
    </location>
</feature>
<dbReference type="EC" id="2.7.7.7" evidence="4"/>
<dbReference type="InterPro" id="IPR020814">
    <property type="entry name" value="Ribosomal_S6_plastid/chlpt"/>
</dbReference>
<dbReference type="Gene3D" id="1.10.150.870">
    <property type="match status" value="1"/>
</dbReference>
<keyword evidence="5" id="KW-0808">Transferase</keyword>
<dbReference type="Gene3D" id="3.40.5.10">
    <property type="entry name" value="Ribosomal protein L9, N-terminal domain"/>
    <property type="match status" value="1"/>
</dbReference>
<dbReference type="PROSITE" id="PS00057">
    <property type="entry name" value="RIBOSOMAL_S18"/>
    <property type="match status" value="1"/>
</dbReference>
<dbReference type="InterPro" id="IPR001648">
    <property type="entry name" value="Ribosomal_bS18"/>
</dbReference>
<dbReference type="InterPro" id="IPR041931">
    <property type="entry name" value="DNA_pol3_alpha_thumb_dom"/>
</dbReference>